<comment type="subunit">
    <text evidence="3">UreD, UreF and UreG form a complex that acts as a GTP-hydrolysis-dependent molecular chaperone, activating the urease apoprotein by helping to assemble the nickel containing metallocenter of UreC. The UreE protein probably delivers the nickel.</text>
</comment>
<organism evidence="5 6">
    <name type="scientific">Pararhizobium mangrovi</name>
    <dbReference type="NCBI Taxonomy" id="2590452"/>
    <lineage>
        <taxon>Bacteria</taxon>
        <taxon>Pseudomonadati</taxon>
        <taxon>Pseudomonadota</taxon>
        <taxon>Alphaproteobacteria</taxon>
        <taxon>Hyphomicrobiales</taxon>
        <taxon>Rhizobiaceae</taxon>
        <taxon>Rhizobium/Agrobacterium group</taxon>
        <taxon>Pararhizobium</taxon>
    </lineage>
</organism>
<dbReference type="AlphaFoldDB" id="A0A506UC74"/>
<protein>
    <recommendedName>
        <fullName evidence="3">Urease accessory protein UreD</fullName>
    </recommendedName>
</protein>
<dbReference type="Pfam" id="PF01774">
    <property type="entry name" value="UreD"/>
    <property type="match status" value="1"/>
</dbReference>
<dbReference type="PANTHER" id="PTHR33643:SF1">
    <property type="entry name" value="UREASE ACCESSORY PROTEIN D"/>
    <property type="match status" value="1"/>
</dbReference>
<dbReference type="OrthoDB" id="9798842at2"/>
<keyword evidence="3" id="KW-0963">Cytoplasm</keyword>
<evidence type="ECO:0000256" key="2">
    <source>
        <dbReference type="ARBA" id="ARBA00023186"/>
    </source>
</evidence>
<keyword evidence="2 3" id="KW-0143">Chaperone</keyword>
<evidence type="ECO:0000256" key="3">
    <source>
        <dbReference type="HAMAP-Rule" id="MF_01384"/>
    </source>
</evidence>
<dbReference type="EMBL" id="VHLH01000012">
    <property type="protein sequence ID" value="TPW29367.1"/>
    <property type="molecule type" value="Genomic_DNA"/>
</dbReference>
<accession>A0A506UC74</accession>
<dbReference type="GO" id="GO:0005737">
    <property type="term" value="C:cytoplasm"/>
    <property type="evidence" value="ECO:0007669"/>
    <property type="project" value="UniProtKB-SubCell"/>
</dbReference>
<dbReference type="Proteomes" id="UP000320314">
    <property type="component" value="Unassembled WGS sequence"/>
</dbReference>
<dbReference type="HAMAP" id="MF_01384">
    <property type="entry name" value="UreD"/>
    <property type="match status" value="1"/>
</dbReference>
<evidence type="ECO:0000256" key="1">
    <source>
        <dbReference type="ARBA" id="ARBA00007177"/>
    </source>
</evidence>
<proteinExistence type="inferred from homology"/>
<evidence type="ECO:0000313" key="6">
    <source>
        <dbReference type="Proteomes" id="UP000320314"/>
    </source>
</evidence>
<name>A0A506UC74_9HYPH</name>
<sequence>MTIANDEPAAGRPRMQRARGEGRLTTKHAHGRTRLAGLYQDGCAKIRLPRVFGDGPLEAVLINSSGGLTGGDRLDWSIAAGAETSTVVTTQASEKVYRASEGVARVTTRIEIGRDARLAWLPQETILFDRSALSRRLDISLARGGQALLVEPVVFGRLAMREQLRRAVFHDRWRIRYNGRLIHAEDQRFGPDIALQLERSAMLSGMRAMATVVWVHPDAEDHVERVRALVPGCGTGVSAWRPAGFATGKLLARFVAEDGYTLRKRLAPVLAMLNGKAGVPKVWSI</sequence>
<dbReference type="InterPro" id="IPR002669">
    <property type="entry name" value="UreD"/>
</dbReference>
<gene>
    <name evidence="3" type="primary">ureD</name>
    <name evidence="5" type="ORF">FJU11_07775</name>
</gene>
<comment type="caution">
    <text evidence="5">The sequence shown here is derived from an EMBL/GenBank/DDBJ whole genome shotgun (WGS) entry which is preliminary data.</text>
</comment>
<reference evidence="5 6" key="1">
    <citation type="submission" date="2019-06" db="EMBL/GenBank/DDBJ databases">
        <authorList>
            <person name="Li M."/>
        </authorList>
    </citation>
    <scope>NUCLEOTIDE SEQUENCE [LARGE SCALE GENOMIC DNA]</scope>
    <source>
        <strain evidence="5 6">BGMRC6574</strain>
    </source>
</reference>
<dbReference type="GO" id="GO:0016151">
    <property type="term" value="F:nickel cation binding"/>
    <property type="evidence" value="ECO:0007669"/>
    <property type="project" value="UniProtKB-UniRule"/>
</dbReference>
<dbReference type="RefSeq" id="WP_141166541.1">
    <property type="nucleotide sequence ID" value="NZ_VHLH01000012.1"/>
</dbReference>
<keyword evidence="6" id="KW-1185">Reference proteome</keyword>
<comment type="similarity">
    <text evidence="1 3">Belongs to the UreD family.</text>
</comment>
<keyword evidence="3" id="KW-0996">Nickel insertion</keyword>
<feature type="region of interest" description="Disordered" evidence="4">
    <location>
        <begin position="1"/>
        <end position="27"/>
    </location>
</feature>
<evidence type="ECO:0000256" key="4">
    <source>
        <dbReference type="SAM" id="MobiDB-lite"/>
    </source>
</evidence>
<evidence type="ECO:0000313" key="5">
    <source>
        <dbReference type="EMBL" id="TPW29367.1"/>
    </source>
</evidence>
<dbReference type="PANTHER" id="PTHR33643">
    <property type="entry name" value="UREASE ACCESSORY PROTEIN D"/>
    <property type="match status" value="1"/>
</dbReference>
<comment type="function">
    <text evidence="3">Required for maturation of urease via the functional incorporation of the urease nickel metallocenter.</text>
</comment>
<comment type="subcellular location">
    <subcellularLocation>
        <location evidence="3">Cytoplasm</location>
    </subcellularLocation>
</comment>